<dbReference type="EMBL" id="DVMO01000074">
    <property type="protein sequence ID" value="HIU27713.1"/>
    <property type="molecule type" value="Genomic_DNA"/>
</dbReference>
<reference evidence="2" key="2">
    <citation type="journal article" date="2021" name="PeerJ">
        <title>Extensive microbial diversity within the chicken gut microbiome revealed by metagenomics and culture.</title>
        <authorList>
            <person name="Gilroy R."/>
            <person name="Ravi A."/>
            <person name="Getino M."/>
            <person name="Pursley I."/>
            <person name="Horton D.L."/>
            <person name="Alikhan N.F."/>
            <person name="Baker D."/>
            <person name="Gharbi K."/>
            <person name="Hall N."/>
            <person name="Watson M."/>
            <person name="Adriaenssens E.M."/>
            <person name="Foster-Nyarko E."/>
            <person name="Jarju S."/>
            <person name="Secka A."/>
            <person name="Antonio M."/>
            <person name="Oren A."/>
            <person name="Chaudhuri R.R."/>
            <person name="La Ragione R."/>
            <person name="Hildebrand F."/>
            <person name="Pallen M.J."/>
        </authorList>
    </citation>
    <scope>NUCLEOTIDE SEQUENCE</scope>
    <source>
        <strain evidence="2">11300</strain>
    </source>
</reference>
<dbReference type="InterPro" id="IPR051534">
    <property type="entry name" value="CBASS_pafABC_assoc_protein"/>
</dbReference>
<feature type="domain" description="WYL" evidence="1">
    <location>
        <begin position="143"/>
        <end position="214"/>
    </location>
</feature>
<dbReference type="Proteomes" id="UP000824091">
    <property type="component" value="Unassembled WGS sequence"/>
</dbReference>
<evidence type="ECO:0000259" key="1">
    <source>
        <dbReference type="Pfam" id="PF13280"/>
    </source>
</evidence>
<dbReference type="SUPFAM" id="SSF46785">
    <property type="entry name" value="Winged helix' DNA-binding domain"/>
    <property type="match status" value="1"/>
</dbReference>
<name>A0A9D1L908_9FIRM</name>
<proteinExistence type="predicted"/>
<dbReference type="InterPro" id="IPR026881">
    <property type="entry name" value="WYL_dom"/>
</dbReference>
<dbReference type="AlphaFoldDB" id="A0A9D1L908"/>
<protein>
    <submittedName>
        <fullName evidence="2">WYL domain-containing protein</fullName>
    </submittedName>
</protein>
<gene>
    <name evidence="2" type="ORF">IAD16_04990</name>
</gene>
<dbReference type="Pfam" id="PF13280">
    <property type="entry name" value="WYL"/>
    <property type="match status" value="1"/>
</dbReference>
<sequence length="330" mass="38217">MAVSDTKLRMLYLMKILLERTDEENIMSSEDLVSALRSYGMECERKSVYSDIGTLIEYGLDIVRVRGGDRPGYYIGSRDFELPEVKLLVDAVQASKFITAKKSRELIGKIEKLVSENQAKQLQREVYIFNRTKTGNETIYYNVDHIHEAISANRQIKFRYTEWNLDKQLVPKHGGSWYMVSPWALSWEDENYYLIAYDEESGKIKHYRVDKMRNTSVTDKFRLGREQFEGFDLPSYSRKTFGMYGGRDEKVTLNCKKAMIGVVLDRFGTDITIIPRDEEHFSIIVTVSVSPQFFGWVTGLGGGVLIGRPEAVVREYGHFLREILEKYPEK</sequence>
<dbReference type="PROSITE" id="PS52050">
    <property type="entry name" value="WYL"/>
    <property type="match status" value="1"/>
</dbReference>
<organism evidence="2 3">
    <name type="scientific">Candidatus Fimisoma avicola</name>
    <dbReference type="NCBI Taxonomy" id="2840826"/>
    <lineage>
        <taxon>Bacteria</taxon>
        <taxon>Bacillati</taxon>
        <taxon>Bacillota</taxon>
        <taxon>Clostridia</taxon>
        <taxon>Eubacteriales</taxon>
        <taxon>Candidatus Fimisoma</taxon>
    </lineage>
</organism>
<evidence type="ECO:0000313" key="3">
    <source>
        <dbReference type="Proteomes" id="UP000824091"/>
    </source>
</evidence>
<dbReference type="PANTHER" id="PTHR34580:SF1">
    <property type="entry name" value="PROTEIN PAFC"/>
    <property type="match status" value="1"/>
</dbReference>
<reference evidence="2" key="1">
    <citation type="submission" date="2020-10" db="EMBL/GenBank/DDBJ databases">
        <authorList>
            <person name="Gilroy R."/>
        </authorList>
    </citation>
    <scope>NUCLEOTIDE SEQUENCE</scope>
    <source>
        <strain evidence="2">11300</strain>
    </source>
</reference>
<dbReference type="InterPro" id="IPR036390">
    <property type="entry name" value="WH_DNA-bd_sf"/>
</dbReference>
<comment type="caution">
    <text evidence="2">The sequence shown here is derived from an EMBL/GenBank/DDBJ whole genome shotgun (WGS) entry which is preliminary data.</text>
</comment>
<evidence type="ECO:0000313" key="2">
    <source>
        <dbReference type="EMBL" id="HIU27713.1"/>
    </source>
</evidence>
<dbReference type="PANTHER" id="PTHR34580">
    <property type="match status" value="1"/>
</dbReference>
<accession>A0A9D1L908</accession>